<dbReference type="NCBIfam" id="TIGR03519">
    <property type="entry name" value="T9SS_PorP_fam"/>
    <property type="match status" value="1"/>
</dbReference>
<gene>
    <name evidence="2" type="ORF">IX84_10620</name>
</gene>
<sequence>MKNYYLTTILFLLLAVLAEAQQEDHFTQFMHNKLAFNPAYAGSTGSSRLTAMARQQWIGIEGAPEAQLITFNSALNAKVGIGGSLVRSSIGIMDRYTLEGDYAYRFRLGNGYFGIGISASIRLIQASLGELRANQPVEIDNAIPTGFQSRVTPNFGGGVYYNSNDFYVGFSIPRFLQSSIDLSDDEGTISKEDRHWYLMTGFNVRLMDNDIVMQPNFLLKYVEGAPFDADINLSFTFFEQFTAGASYRTGGNKENSIGESVSGLFSTRIGEKWMVGASYDFTLSDLQDYNDGSAELFIHHFFGGKSGKGATYDNPRFFNSNGSNKRFY</sequence>
<proteinExistence type="predicted"/>
<reference evidence="2 3" key="1">
    <citation type="journal article" date="2014" name="Int. J. Syst. Evol. Microbiol.">
        <title>Phaeodactylibacter xiamenensis gen. nov., sp. nov., a member of the family Saprospiraceae isolated from the marine alga Phaeodactylum tricornutum.</title>
        <authorList>
            <person name="Chen Z.Jr."/>
            <person name="Lei X."/>
            <person name="Lai Q."/>
            <person name="Li Y."/>
            <person name="Zhang B."/>
            <person name="Zhang J."/>
            <person name="Zhang H."/>
            <person name="Yang L."/>
            <person name="Zheng W."/>
            <person name="Tian Y."/>
            <person name="Yu Z."/>
            <person name="Xu H.Jr."/>
            <person name="Zheng T."/>
        </authorList>
    </citation>
    <scope>NUCLEOTIDE SEQUENCE [LARGE SCALE GENOMIC DNA]</scope>
    <source>
        <strain evidence="2 3">KD52</strain>
    </source>
</reference>
<feature type="signal peptide" evidence="1">
    <location>
        <begin position="1"/>
        <end position="20"/>
    </location>
</feature>
<feature type="chain" id="PRO_5001939996" description="Type IX secretion system membrane protein PorP/SprF" evidence="1">
    <location>
        <begin position="21"/>
        <end position="328"/>
    </location>
</feature>
<protein>
    <recommendedName>
        <fullName evidence="4">Type IX secretion system membrane protein PorP/SprF</fullName>
    </recommendedName>
</protein>
<evidence type="ECO:0000313" key="3">
    <source>
        <dbReference type="Proteomes" id="UP000029736"/>
    </source>
</evidence>
<keyword evidence="3" id="KW-1185">Reference proteome</keyword>
<dbReference type="OrthoDB" id="1114455at2"/>
<evidence type="ECO:0000313" key="2">
    <source>
        <dbReference type="EMBL" id="KGE88253.1"/>
    </source>
</evidence>
<keyword evidence="1" id="KW-0732">Signal</keyword>
<dbReference type="Proteomes" id="UP000029736">
    <property type="component" value="Unassembled WGS sequence"/>
</dbReference>
<dbReference type="EMBL" id="JPOS01000020">
    <property type="protein sequence ID" value="KGE88253.1"/>
    <property type="molecule type" value="Genomic_DNA"/>
</dbReference>
<name>A0A098S9E4_9BACT</name>
<organism evidence="2 3">
    <name type="scientific">Phaeodactylibacter xiamenensis</name>
    <dbReference type="NCBI Taxonomy" id="1524460"/>
    <lineage>
        <taxon>Bacteria</taxon>
        <taxon>Pseudomonadati</taxon>
        <taxon>Bacteroidota</taxon>
        <taxon>Saprospiria</taxon>
        <taxon>Saprospirales</taxon>
        <taxon>Haliscomenobacteraceae</taxon>
        <taxon>Phaeodactylibacter</taxon>
    </lineage>
</organism>
<evidence type="ECO:0008006" key="4">
    <source>
        <dbReference type="Google" id="ProtNLM"/>
    </source>
</evidence>
<accession>A0A098S9E4</accession>
<dbReference type="RefSeq" id="WP_044219611.1">
    <property type="nucleotide sequence ID" value="NZ_JBKAGJ010000007.1"/>
</dbReference>
<evidence type="ECO:0000256" key="1">
    <source>
        <dbReference type="SAM" id="SignalP"/>
    </source>
</evidence>
<dbReference type="AlphaFoldDB" id="A0A098S9E4"/>
<dbReference type="InterPro" id="IPR019861">
    <property type="entry name" value="PorP/SprF_Bacteroidetes"/>
</dbReference>
<comment type="caution">
    <text evidence="2">The sequence shown here is derived from an EMBL/GenBank/DDBJ whole genome shotgun (WGS) entry which is preliminary data.</text>
</comment>
<dbReference type="Pfam" id="PF11751">
    <property type="entry name" value="PorP_SprF"/>
    <property type="match status" value="1"/>
</dbReference>
<dbReference type="STRING" id="1524460.IX84_10620"/>